<dbReference type="Proteomes" id="UP001233673">
    <property type="component" value="Unassembled WGS sequence"/>
</dbReference>
<gene>
    <name evidence="2" type="ORF">QOZ88_13030</name>
</gene>
<feature type="chain" id="PRO_5047217955" evidence="1">
    <location>
        <begin position="25"/>
        <end position="177"/>
    </location>
</feature>
<sequence>MARHLLLAVVAVLATGTAAGVAVAVATAEGGPVAVGEGARAVTVRAPDGAVVARVPLDGSTFAVGYRNSIYRTLAEERYRVLPDGRFELVELAAEQVAVLEEYYAVPDPPRPAPPGDRMAYVVPPDPARPAVFDELNIAATDLGERTLHVPGAEPVPIWQLVVTDDPTVILDIEENR</sequence>
<evidence type="ECO:0000313" key="3">
    <source>
        <dbReference type="Proteomes" id="UP001233673"/>
    </source>
</evidence>
<proteinExistence type="predicted"/>
<evidence type="ECO:0000313" key="2">
    <source>
        <dbReference type="EMBL" id="MDP5183562.1"/>
    </source>
</evidence>
<evidence type="ECO:0000256" key="1">
    <source>
        <dbReference type="SAM" id="SignalP"/>
    </source>
</evidence>
<accession>A0ABT9IDA9</accession>
<reference evidence="3" key="1">
    <citation type="submission" date="2023-05" db="EMBL/GenBank/DDBJ databases">
        <title>Draft genome of Pseudofrankia sp. BMG5.37.</title>
        <authorList>
            <person name="Gtari M."/>
            <person name="Ghodhbane F."/>
            <person name="Sbissi I."/>
        </authorList>
    </citation>
    <scope>NUCLEOTIDE SEQUENCE [LARGE SCALE GENOMIC DNA]</scope>
    <source>
        <strain evidence="3">BMG 814</strain>
    </source>
</reference>
<protein>
    <submittedName>
        <fullName evidence="2">Uncharacterized protein</fullName>
    </submittedName>
</protein>
<comment type="caution">
    <text evidence="2">The sequence shown here is derived from an EMBL/GenBank/DDBJ whole genome shotgun (WGS) entry which is preliminary data.</text>
</comment>
<name>A0ABT9IDA9_9ACTN</name>
<keyword evidence="3" id="KW-1185">Reference proteome</keyword>
<feature type="signal peptide" evidence="1">
    <location>
        <begin position="1"/>
        <end position="24"/>
    </location>
</feature>
<dbReference type="RefSeq" id="WP_306000185.1">
    <property type="nucleotide sequence ID" value="NZ_JASNFN010000013.1"/>
</dbReference>
<keyword evidence="1" id="KW-0732">Signal</keyword>
<dbReference type="EMBL" id="JASNFN010000013">
    <property type="protein sequence ID" value="MDP5183562.1"/>
    <property type="molecule type" value="Genomic_DNA"/>
</dbReference>
<organism evidence="2 3">
    <name type="scientific">Blastococcus carthaginiensis</name>
    <dbReference type="NCBI Taxonomy" id="3050034"/>
    <lineage>
        <taxon>Bacteria</taxon>
        <taxon>Bacillati</taxon>
        <taxon>Actinomycetota</taxon>
        <taxon>Actinomycetes</taxon>
        <taxon>Geodermatophilales</taxon>
        <taxon>Geodermatophilaceae</taxon>
        <taxon>Blastococcus</taxon>
    </lineage>
</organism>